<name>A0A9P6XZ59_9FUNG</name>
<feature type="region of interest" description="Disordered" evidence="1">
    <location>
        <begin position="1"/>
        <end position="21"/>
    </location>
</feature>
<dbReference type="Proteomes" id="UP000740926">
    <property type="component" value="Unassembled WGS sequence"/>
</dbReference>
<evidence type="ECO:0000313" key="3">
    <source>
        <dbReference type="Proteomes" id="UP000740926"/>
    </source>
</evidence>
<feature type="region of interest" description="Disordered" evidence="1">
    <location>
        <begin position="93"/>
        <end position="133"/>
    </location>
</feature>
<proteinExistence type="predicted"/>
<dbReference type="AntiFam" id="ANF00142">
    <property type="entry name" value="Shadow ORF (opposite yadG)"/>
</dbReference>
<gene>
    <name evidence="2" type="ORF">G6F50_015388</name>
</gene>
<keyword evidence="3" id="KW-1185">Reference proteome</keyword>
<dbReference type="EMBL" id="JAANIU010008429">
    <property type="protein sequence ID" value="KAG1535100.1"/>
    <property type="molecule type" value="Genomic_DNA"/>
</dbReference>
<organism evidence="2 3">
    <name type="scientific">Rhizopus delemar</name>
    <dbReference type="NCBI Taxonomy" id="936053"/>
    <lineage>
        <taxon>Eukaryota</taxon>
        <taxon>Fungi</taxon>
        <taxon>Fungi incertae sedis</taxon>
        <taxon>Mucoromycota</taxon>
        <taxon>Mucoromycotina</taxon>
        <taxon>Mucoromycetes</taxon>
        <taxon>Mucorales</taxon>
        <taxon>Mucorineae</taxon>
        <taxon>Rhizopodaceae</taxon>
        <taxon>Rhizopus</taxon>
    </lineage>
</organism>
<sequence length="133" mass="14362">MGDRHDGAGVARQELVQPRHRRGGEVVGRFVEQQHVRLLQQQAAQRHAALLTTGQLSDHGIPRRQAQCIGGHVQLVFQGVRVAGGQDRLQALLPGTPRPARPGPAALRPRLPRPLHARSWSGPVPVPAPGSQP</sequence>
<evidence type="ECO:0000256" key="1">
    <source>
        <dbReference type="SAM" id="MobiDB-lite"/>
    </source>
</evidence>
<comment type="caution">
    <text evidence="2">The sequence shown here is derived from an EMBL/GenBank/DDBJ whole genome shotgun (WGS) entry which is preliminary data.</text>
</comment>
<feature type="compositionally biased region" description="Pro residues" evidence="1">
    <location>
        <begin position="124"/>
        <end position="133"/>
    </location>
</feature>
<evidence type="ECO:0000313" key="2">
    <source>
        <dbReference type="EMBL" id="KAG1535100.1"/>
    </source>
</evidence>
<reference evidence="2 3" key="1">
    <citation type="journal article" date="2020" name="Microb. Genom.">
        <title>Genetic diversity of clinical and environmental Mucorales isolates obtained from an investigation of mucormycosis cases among solid organ transplant recipients.</title>
        <authorList>
            <person name="Nguyen M.H."/>
            <person name="Kaul D."/>
            <person name="Muto C."/>
            <person name="Cheng S.J."/>
            <person name="Richter R.A."/>
            <person name="Bruno V.M."/>
            <person name="Liu G."/>
            <person name="Beyhan S."/>
            <person name="Sundermann A.J."/>
            <person name="Mounaud S."/>
            <person name="Pasculle A.W."/>
            <person name="Nierman W.C."/>
            <person name="Driscoll E."/>
            <person name="Cumbie R."/>
            <person name="Clancy C.J."/>
            <person name="Dupont C.L."/>
        </authorList>
    </citation>
    <scope>NUCLEOTIDE SEQUENCE [LARGE SCALE GENOMIC DNA]</scope>
    <source>
        <strain evidence="2 3">GL24</strain>
    </source>
</reference>
<accession>A0A9P6XZ59</accession>
<dbReference type="AlphaFoldDB" id="A0A9P6XZ59"/>
<protein>
    <submittedName>
        <fullName evidence="2">Uncharacterized protein</fullName>
    </submittedName>
</protein>